<dbReference type="PANTHER" id="PTHR45990:SF1">
    <property type="entry name" value="DNA REPAIR PROTEIN REV1"/>
    <property type="match status" value="1"/>
</dbReference>
<accession>A0AAN6GIL5</accession>
<feature type="region of interest" description="Disordered" evidence="1">
    <location>
        <begin position="297"/>
        <end position="325"/>
    </location>
</feature>
<dbReference type="GO" id="GO:0070987">
    <property type="term" value="P:error-free translesion synthesis"/>
    <property type="evidence" value="ECO:0007669"/>
    <property type="project" value="TreeGrafter"/>
</dbReference>
<dbReference type="SUPFAM" id="SSF52113">
    <property type="entry name" value="BRCT domain"/>
    <property type="match status" value="1"/>
</dbReference>
<name>A0AAN6GIL5_9BASI</name>
<comment type="caution">
    <text evidence="3">The sequence shown here is derived from an EMBL/GenBank/DDBJ whole genome shotgun (WGS) entry which is preliminary data.</text>
</comment>
<dbReference type="SMART" id="SM00292">
    <property type="entry name" value="BRCT"/>
    <property type="match status" value="1"/>
</dbReference>
<dbReference type="GO" id="GO:0042276">
    <property type="term" value="P:error-prone translesion synthesis"/>
    <property type="evidence" value="ECO:0007669"/>
    <property type="project" value="TreeGrafter"/>
</dbReference>
<dbReference type="InterPro" id="IPR001357">
    <property type="entry name" value="BRCT_dom"/>
</dbReference>
<dbReference type="GO" id="GO:0005634">
    <property type="term" value="C:nucleus"/>
    <property type="evidence" value="ECO:0007669"/>
    <property type="project" value="TreeGrafter"/>
</dbReference>
<feature type="region of interest" description="Disordered" evidence="1">
    <location>
        <begin position="1"/>
        <end position="115"/>
    </location>
</feature>
<gene>
    <name evidence="3" type="ORF">OC842_000904</name>
</gene>
<sequence length="325" mass="34620">MPESGGGPPASQPQPYSRSWRQAAYASQAGGKSASASSSTTPISSSSNASTSKTKSSTSQKVTQAKDWLTANASSSSSKTKSSGSSVSLSRAGGKQGEAGFRSGSSSGGLAGLPLYSNKATDEVRALTSKKGMQSKDNPITHSRMAERTQHYVSSATGHQVANRMIASFPVADWRDVRQSKLREQAVEKSNSMFAGVTAYLNGYQGEEKINLDITRKIQENGGKVNYLYSKSQCTHIISSRALSGKKNQEWLVDKRKNIVKLVRPEWVYESIAAGRRLAESKYPVFSDQTQGSILSAFSRKDGEGSSSTAQDAAPDEDPPISGPS</sequence>
<dbReference type="Gene3D" id="3.40.50.10190">
    <property type="entry name" value="BRCT domain"/>
    <property type="match status" value="1"/>
</dbReference>
<feature type="compositionally biased region" description="Low complexity" evidence="1">
    <location>
        <begin position="13"/>
        <end position="66"/>
    </location>
</feature>
<proteinExistence type="predicted"/>
<feature type="domain" description="BRCT" evidence="2">
    <location>
        <begin position="189"/>
        <end position="285"/>
    </location>
</feature>
<dbReference type="Pfam" id="PF00533">
    <property type="entry name" value="BRCT"/>
    <property type="match status" value="1"/>
</dbReference>
<dbReference type="InterPro" id="IPR036420">
    <property type="entry name" value="BRCT_dom_sf"/>
</dbReference>
<evidence type="ECO:0000313" key="4">
    <source>
        <dbReference type="Proteomes" id="UP001176521"/>
    </source>
</evidence>
<dbReference type="Proteomes" id="UP001176521">
    <property type="component" value="Unassembled WGS sequence"/>
</dbReference>
<evidence type="ECO:0000259" key="2">
    <source>
        <dbReference type="PROSITE" id="PS50172"/>
    </source>
</evidence>
<dbReference type="PROSITE" id="PS50172">
    <property type="entry name" value="BRCT"/>
    <property type="match status" value="1"/>
</dbReference>
<feature type="compositionally biased region" description="Low complexity" evidence="1">
    <location>
        <begin position="74"/>
        <end position="90"/>
    </location>
</feature>
<dbReference type="EMBL" id="JAPDMQ010000028">
    <property type="protein sequence ID" value="KAK0539632.1"/>
    <property type="molecule type" value="Genomic_DNA"/>
</dbReference>
<evidence type="ECO:0000256" key="1">
    <source>
        <dbReference type="SAM" id="MobiDB-lite"/>
    </source>
</evidence>
<evidence type="ECO:0000313" key="3">
    <source>
        <dbReference type="EMBL" id="KAK0539632.1"/>
    </source>
</evidence>
<reference evidence="3" key="1">
    <citation type="journal article" date="2023" name="PhytoFront">
        <title>Draft Genome Resources of Seven Strains of Tilletia horrida, Causal Agent of Kernel Smut of Rice.</title>
        <authorList>
            <person name="Khanal S."/>
            <person name="Antony Babu S."/>
            <person name="Zhou X.G."/>
        </authorList>
    </citation>
    <scope>NUCLEOTIDE SEQUENCE</scope>
    <source>
        <strain evidence="3">TX3</strain>
    </source>
</reference>
<organism evidence="3 4">
    <name type="scientific">Tilletia horrida</name>
    <dbReference type="NCBI Taxonomy" id="155126"/>
    <lineage>
        <taxon>Eukaryota</taxon>
        <taxon>Fungi</taxon>
        <taxon>Dikarya</taxon>
        <taxon>Basidiomycota</taxon>
        <taxon>Ustilaginomycotina</taxon>
        <taxon>Exobasidiomycetes</taxon>
        <taxon>Tilletiales</taxon>
        <taxon>Tilletiaceae</taxon>
        <taxon>Tilletia</taxon>
    </lineage>
</organism>
<dbReference type="GO" id="GO:0003887">
    <property type="term" value="F:DNA-directed DNA polymerase activity"/>
    <property type="evidence" value="ECO:0007669"/>
    <property type="project" value="TreeGrafter"/>
</dbReference>
<protein>
    <recommendedName>
        <fullName evidence="2">BRCT domain-containing protein</fullName>
    </recommendedName>
</protein>
<dbReference type="AlphaFoldDB" id="A0AAN6GIL5"/>
<keyword evidence="4" id="KW-1185">Reference proteome</keyword>
<dbReference type="PANTHER" id="PTHR45990">
    <property type="entry name" value="DNA REPAIR PROTEIN REV1"/>
    <property type="match status" value="1"/>
</dbReference>
<dbReference type="GO" id="GO:0017125">
    <property type="term" value="F:deoxycytidyl transferase activity"/>
    <property type="evidence" value="ECO:0007669"/>
    <property type="project" value="TreeGrafter"/>
</dbReference>